<comment type="caution">
    <text evidence="2">The sequence shown here is derived from an EMBL/GenBank/DDBJ whole genome shotgun (WGS) entry which is preliminary data.</text>
</comment>
<gene>
    <name evidence="2" type="ORF">H8S54_09435</name>
</gene>
<reference evidence="2 3" key="1">
    <citation type="submission" date="2020-08" db="EMBL/GenBank/DDBJ databases">
        <title>Genome public.</title>
        <authorList>
            <person name="Liu C."/>
            <person name="Sun Q."/>
        </authorList>
    </citation>
    <scope>NUCLEOTIDE SEQUENCE [LARGE SCALE GENOMIC DNA]</scope>
    <source>
        <strain evidence="2 3">BX17</strain>
    </source>
</reference>
<dbReference type="EMBL" id="JACOOT010000021">
    <property type="protein sequence ID" value="MBC5651328.1"/>
    <property type="molecule type" value="Genomic_DNA"/>
</dbReference>
<dbReference type="Pfam" id="PF24703">
    <property type="entry name" value="DUF7666"/>
    <property type="match status" value="1"/>
</dbReference>
<protein>
    <recommendedName>
        <fullName evidence="1">DUF7666 domain-containing protein</fullName>
    </recommendedName>
</protein>
<dbReference type="RefSeq" id="WP_117853648.1">
    <property type="nucleotide sequence ID" value="NZ_JACOOT010000021.1"/>
</dbReference>
<evidence type="ECO:0000259" key="1">
    <source>
        <dbReference type="Pfam" id="PF24703"/>
    </source>
</evidence>
<accession>A0A8I0AE15</accession>
<feature type="domain" description="DUF7666" evidence="1">
    <location>
        <begin position="1"/>
        <end position="92"/>
    </location>
</feature>
<evidence type="ECO:0000313" key="2">
    <source>
        <dbReference type="EMBL" id="MBC5651328.1"/>
    </source>
</evidence>
<proteinExistence type="predicted"/>
<name>A0A8I0AE15_9FIRM</name>
<dbReference type="AlphaFoldDB" id="A0A8I0AE15"/>
<organism evidence="2 3">
    <name type="scientific">Blautia segnis</name>
    <dbReference type="NCBI Taxonomy" id="2763030"/>
    <lineage>
        <taxon>Bacteria</taxon>
        <taxon>Bacillati</taxon>
        <taxon>Bacillota</taxon>
        <taxon>Clostridia</taxon>
        <taxon>Lachnospirales</taxon>
        <taxon>Lachnospiraceae</taxon>
        <taxon>Blautia</taxon>
    </lineage>
</organism>
<dbReference type="Proteomes" id="UP000652847">
    <property type="component" value="Unassembled WGS sequence"/>
</dbReference>
<sequence>MIAYKGFEKNLSCRGYQFKRYGINETTEANCRQNGFHCAENPLDCLVHYPNWRNSRYFVVKAFGDLDEDDRDTKISCTKMELKEELDFSMLLLRGAAYMAIHPDRPWCSLVCKETGVGNNGFVIVRGKQPKAKGRKNDLLILVQEEPDSNEIIYVNQLCVDGIRHKENEWYGIAD</sequence>
<keyword evidence="3" id="KW-1185">Reference proteome</keyword>
<dbReference type="InterPro" id="IPR056083">
    <property type="entry name" value="DUF7666"/>
</dbReference>
<evidence type="ECO:0000313" key="3">
    <source>
        <dbReference type="Proteomes" id="UP000652847"/>
    </source>
</evidence>